<name>A0A8J2NSL9_9HEXA</name>
<keyword evidence="2" id="KW-1185">Reference proteome</keyword>
<dbReference type="AlphaFoldDB" id="A0A8J2NSL9"/>
<gene>
    <name evidence="1" type="ORF">AFUS01_LOCUS2732</name>
</gene>
<reference evidence="1" key="1">
    <citation type="submission" date="2021-06" db="EMBL/GenBank/DDBJ databases">
        <authorList>
            <person name="Hodson N. C."/>
            <person name="Mongue J. A."/>
            <person name="Jaron S. K."/>
        </authorList>
    </citation>
    <scope>NUCLEOTIDE SEQUENCE</scope>
</reference>
<dbReference type="Proteomes" id="UP000708208">
    <property type="component" value="Unassembled WGS sequence"/>
</dbReference>
<sequence length="49" mass="5817">CICIDFKIHTLYLNSNCSTESKDRGTCWQRSDICKTPSKIIHFWIKILR</sequence>
<evidence type="ECO:0000313" key="1">
    <source>
        <dbReference type="EMBL" id="CAG7680231.1"/>
    </source>
</evidence>
<comment type="caution">
    <text evidence="1">The sequence shown here is derived from an EMBL/GenBank/DDBJ whole genome shotgun (WGS) entry which is preliminary data.</text>
</comment>
<dbReference type="EMBL" id="CAJVCH010015790">
    <property type="protein sequence ID" value="CAG7680231.1"/>
    <property type="molecule type" value="Genomic_DNA"/>
</dbReference>
<protein>
    <submittedName>
        <fullName evidence="1">Uncharacterized protein</fullName>
    </submittedName>
</protein>
<organism evidence="1 2">
    <name type="scientific">Allacma fusca</name>
    <dbReference type="NCBI Taxonomy" id="39272"/>
    <lineage>
        <taxon>Eukaryota</taxon>
        <taxon>Metazoa</taxon>
        <taxon>Ecdysozoa</taxon>
        <taxon>Arthropoda</taxon>
        <taxon>Hexapoda</taxon>
        <taxon>Collembola</taxon>
        <taxon>Symphypleona</taxon>
        <taxon>Sminthuridae</taxon>
        <taxon>Allacma</taxon>
    </lineage>
</organism>
<accession>A0A8J2NSL9</accession>
<feature type="non-terminal residue" evidence="1">
    <location>
        <position position="1"/>
    </location>
</feature>
<proteinExistence type="predicted"/>
<evidence type="ECO:0000313" key="2">
    <source>
        <dbReference type="Proteomes" id="UP000708208"/>
    </source>
</evidence>